<accession>A0A7T5UGP9</accession>
<dbReference type="EMBL" id="CP066681">
    <property type="protein sequence ID" value="QQG36499.1"/>
    <property type="molecule type" value="Genomic_DNA"/>
</dbReference>
<feature type="chain" id="PRO_5032770377" description="Lipoprotein" evidence="1">
    <location>
        <begin position="22"/>
        <end position="143"/>
    </location>
</feature>
<feature type="signal peptide" evidence="1">
    <location>
        <begin position="1"/>
        <end position="21"/>
    </location>
</feature>
<evidence type="ECO:0000313" key="2">
    <source>
        <dbReference type="EMBL" id="QQG36499.1"/>
    </source>
</evidence>
<proteinExistence type="predicted"/>
<organism evidence="2 3">
    <name type="scientific">Micavibrio aeruginosavorus</name>
    <dbReference type="NCBI Taxonomy" id="349221"/>
    <lineage>
        <taxon>Bacteria</taxon>
        <taxon>Pseudomonadati</taxon>
        <taxon>Bdellovibrionota</taxon>
        <taxon>Bdellovibrionia</taxon>
        <taxon>Bdellovibrionales</taxon>
        <taxon>Pseudobdellovibrionaceae</taxon>
        <taxon>Micavibrio</taxon>
    </lineage>
</organism>
<dbReference type="PROSITE" id="PS51257">
    <property type="entry name" value="PROKAR_LIPOPROTEIN"/>
    <property type="match status" value="1"/>
</dbReference>
<gene>
    <name evidence="2" type="ORF">HYS17_01520</name>
</gene>
<keyword evidence="1" id="KW-0732">Signal</keyword>
<dbReference type="Proteomes" id="UP000595362">
    <property type="component" value="Chromosome"/>
</dbReference>
<protein>
    <recommendedName>
        <fullName evidence="4">Lipoprotein</fullName>
    </recommendedName>
</protein>
<reference evidence="2 3" key="1">
    <citation type="submission" date="2020-07" db="EMBL/GenBank/DDBJ databases">
        <title>Huge and variable diversity of episymbiotic CPR bacteria and DPANN archaea in groundwater ecosystems.</title>
        <authorList>
            <person name="He C.Y."/>
            <person name="Keren R."/>
            <person name="Whittaker M."/>
            <person name="Farag I.F."/>
            <person name="Doudna J."/>
            <person name="Cate J.H.D."/>
            <person name="Banfield J.F."/>
        </authorList>
    </citation>
    <scope>NUCLEOTIDE SEQUENCE [LARGE SCALE GENOMIC DNA]</scope>
    <source>
        <strain evidence="2">NC_groundwater_70_Ag_B-0.1um_54_66</strain>
    </source>
</reference>
<name>A0A7T5UGP9_9BACT</name>
<evidence type="ECO:0000256" key="1">
    <source>
        <dbReference type="SAM" id="SignalP"/>
    </source>
</evidence>
<evidence type="ECO:0000313" key="3">
    <source>
        <dbReference type="Proteomes" id="UP000595362"/>
    </source>
</evidence>
<dbReference type="AlphaFoldDB" id="A0A7T5UGP9"/>
<evidence type="ECO:0008006" key="4">
    <source>
        <dbReference type="Google" id="ProtNLM"/>
    </source>
</evidence>
<sequence>MRLFLFVACLSFFLLPAAAFALSCAPPSDPDAVPQNELIVRAKVVERQVEPHIPLLEKRHRMDDIVTFEVLAFYKAPVGKPKIIKARFSPFFKSWGPDLRPGQEGEYLFNRRGDGGWDYAGPGGCTYISEKAWNILRRKQIAP</sequence>